<keyword evidence="3 5" id="KW-0238">DNA-binding</keyword>
<feature type="domain" description="OmpR/PhoB-type" evidence="9">
    <location>
        <begin position="1"/>
        <end position="91"/>
    </location>
</feature>
<dbReference type="InterPro" id="IPR051677">
    <property type="entry name" value="AfsR-DnrI-RedD_regulator"/>
</dbReference>
<comment type="similarity">
    <text evidence="1">Belongs to the AfsR/DnrI/RedD regulatory family.</text>
</comment>
<dbReference type="SMART" id="SM00862">
    <property type="entry name" value="Trans_reg_C"/>
    <property type="match status" value="1"/>
</dbReference>
<evidence type="ECO:0000256" key="4">
    <source>
        <dbReference type="ARBA" id="ARBA00023163"/>
    </source>
</evidence>
<name>A0ABZ1IIG4_9PSEU</name>
<evidence type="ECO:0000313" key="11">
    <source>
        <dbReference type="Proteomes" id="UP001330812"/>
    </source>
</evidence>
<dbReference type="Pfam" id="PF05729">
    <property type="entry name" value="NACHT"/>
    <property type="match status" value="1"/>
</dbReference>
<evidence type="ECO:0000256" key="7">
    <source>
        <dbReference type="SAM" id="Phobius"/>
    </source>
</evidence>
<dbReference type="Pfam" id="PF03704">
    <property type="entry name" value="BTAD"/>
    <property type="match status" value="1"/>
</dbReference>
<dbReference type="PROSITE" id="PS50837">
    <property type="entry name" value="NACHT"/>
    <property type="match status" value="1"/>
</dbReference>
<keyword evidence="7" id="KW-0812">Transmembrane</keyword>
<gene>
    <name evidence="10" type="ORF">VSH64_15875</name>
</gene>
<dbReference type="Gene3D" id="1.10.10.10">
    <property type="entry name" value="Winged helix-like DNA-binding domain superfamily/Winged helix DNA-binding domain"/>
    <property type="match status" value="1"/>
</dbReference>
<dbReference type="SMART" id="SM01043">
    <property type="entry name" value="BTAD"/>
    <property type="match status" value="1"/>
</dbReference>
<feature type="compositionally biased region" description="Basic and acidic residues" evidence="6">
    <location>
        <begin position="266"/>
        <end position="276"/>
    </location>
</feature>
<evidence type="ECO:0000313" key="10">
    <source>
        <dbReference type="EMBL" id="WSE33566.1"/>
    </source>
</evidence>
<feature type="DNA-binding region" description="OmpR/PhoB-type" evidence="5">
    <location>
        <begin position="1"/>
        <end position="91"/>
    </location>
</feature>
<keyword evidence="11" id="KW-1185">Reference proteome</keyword>
<dbReference type="PANTHER" id="PTHR35807:SF1">
    <property type="entry name" value="TRANSCRIPTIONAL REGULATOR REDD"/>
    <property type="match status" value="1"/>
</dbReference>
<evidence type="ECO:0000256" key="2">
    <source>
        <dbReference type="ARBA" id="ARBA00023015"/>
    </source>
</evidence>
<evidence type="ECO:0000259" key="9">
    <source>
        <dbReference type="PROSITE" id="PS51755"/>
    </source>
</evidence>
<dbReference type="InterPro" id="IPR036388">
    <property type="entry name" value="WH-like_DNA-bd_sf"/>
</dbReference>
<dbReference type="SUPFAM" id="SSF48452">
    <property type="entry name" value="TPR-like"/>
    <property type="match status" value="1"/>
</dbReference>
<sequence>MRFRILGTLEVRAYGDRVVLASPRQQRALAVLLLSPNSVVPVERMIDALWEDEPPTTAVKQVRNSVSALRGRLGDTGALIVTDGPGYRLQIDADDLDSLRFRRHVAAARALAGQVKLVDAVEEIRGALALWRGPALDGLRTTTLAGRAALLDEQRADAVELCAQWQLRLGETDEVVRELTAFCGEHPVREPSHLLLMRALAEEGRYAEASTLFHGLRRRLADELGVDPNLDLRRLHEQILADATPAAAPVDSTPANAAVATTPDPEPDRESPPDHHFGRAVAELAEAVTWQWRAEAELRSLHRPQPIALRWSALARPGEPALRGDLDDIAETYAELPSRQLVVLGDPGSGKSVLALVLTLELLRSRAPGAPVPVLLSLASWDPGREHLDRWLARRLADNHPALLNAREYGPDAPTRLVLGGHVVPVLDGLDEMPADLRVAALDALDQTMAVGRSLVLTCRSAEYEQVTRESGTVLGSATVVRLEPVSRQEAITYLSARDSAGSDRWHPVAERLRRDPDGPLGRVLRTPLMVDLARIGYGRPGEDPGELLAADDAAALEAQLLDSFLPHAYAQVPQPPGRNPKTSPSGRYTADQANRWLGFLARHLERARSRDLAWWQLHRAVPAGTRAALVGVLIALLFLATGRLSDGPELAAIYALSFGGAGYLTHRFGRPPEPLRTELRFVGAAGKFAGRFAVGAVVGVALGLGWSLAPGLVVLLALVFGVVFGVHVWLAKPVDASRVSSPATILRNERTGAIALSVSFLVSAGLFDGIAFAFTAQTRFLPVLGGRFDLALAVAGGLAGALFGFFMARGVGALCYGVAGAIAGGQVFPPATDPVLPFVVGLCFGGGIGLAVLVTRAWGNYFVHHLWLAATGRLPWRLMHFLDDAHRRGVLRQAGGVYQFRHARVQERLAQASPDR</sequence>
<evidence type="ECO:0000256" key="3">
    <source>
        <dbReference type="ARBA" id="ARBA00023125"/>
    </source>
</evidence>
<keyword evidence="2" id="KW-0805">Transcription regulation</keyword>
<proteinExistence type="inferred from homology"/>
<dbReference type="InterPro" id="IPR007111">
    <property type="entry name" value="NACHT_NTPase"/>
</dbReference>
<feature type="transmembrane region" description="Helical" evidence="7">
    <location>
        <begin position="836"/>
        <end position="855"/>
    </location>
</feature>
<dbReference type="RefSeq" id="WP_326836364.1">
    <property type="nucleotide sequence ID" value="NZ_CP142149.1"/>
</dbReference>
<keyword evidence="7" id="KW-0472">Membrane</keyword>
<keyword evidence="4" id="KW-0804">Transcription</keyword>
<dbReference type="SUPFAM" id="SSF46894">
    <property type="entry name" value="C-terminal effector domain of the bipartite response regulators"/>
    <property type="match status" value="1"/>
</dbReference>
<feature type="region of interest" description="Disordered" evidence="6">
    <location>
        <begin position="244"/>
        <end position="276"/>
    </location>
</feature>
<evidence type="ECO:0000256" key="6">
    <source>
        <dbReference type="SAM" id="MobiDB-lite"/>
    </source>
</evidence>
<dbReference type="InterPro" id="IPR027417">
    <property type="entry name" value="P-loop_NTPase"/>
</dbReference>
<feature type="transmembrane region" description="Helical" evidence="7">
    <location>
        <begin position="713"/>
        <end position="732"/>
    </location>
</feature>
<feature type="transmembrane region" description="Helical" evidence="7">
    <location>
        <begin position="753"/>
        <end position="777"/>
    </location>
</feature>
<organism evidence="10 11">
    <name type="scientific">Amycolatopsis rhabdoformis</name>
    <dbReference type="NCBI Taxonomy" id="1448059"/>
    <lineage>
        <taxon>Bacteria</taxon>
        <taxon>Bacillati</taxon>
        <taxon>Actinomycetota</taxon>
        <taxon>Actinomycetes</taxon>
        <taxon>Pseudonocardiales</taxon>
        <taxon>Pseudonocardiaceae</taxon>
        <taxon>Amycolatopsis</taxon>
    </lineage>
</organism>
<dbReference type="InterPro" id="IPR016032">
    <property type="entry name" value="Sig_transdc_resp-reg_C-effctor"/>
</dbReference>
<evidence type="ECO:0000256" key="1">
    <source>
        <dbReference type="ARBA" id="ARBA00005820"/>
    </source>
</evidence>
<dbReference type="CDD" id="cd15831">
    <property type="entry name" value="BTAD"/>
    <property type="match status" value="1"/>
</dbReference>
<evidence type="ECO:0000256" key="5">
    <source>
        <dbReference type="PROSITE-ProRule" id="PRU01091"/>
    </source>
</evidence>
<dbReference type="InterPro" id="IPR005158">
    <property type="entry name" value="BTAD"/>
</dbReference>
<accession>A0ABZ1IIG4</accession>
<dbReference type="PROSITE" id="PS51755">
    <property type="entry name" value="OMPR_PHOB"/>
    <property type="match status" value="1"/>
</dbReference>
<dbReference type="PANTHER" id="PTHR35807">
    <property type="entry name" value="TRANSCRIPTIONAL REGULATOR REDD-RELATED"/>
    <property type="match status" value="1"/>
</dbReference>
<dbReference type="Gene3D" id="1.25.40.10">
    <property type="entry name" value="Tetratricopeptide repeat domain"/>
    <property type="match status" value="1"/>
</dbReference>
<keyword evidence="7" id="KW-1133">Transmembrane helix</keyword>
<dbReference type="InterPro" id="IPR011990">
    <property type="entry name" value="TPR-like_helical_dom_sf"/>
</dbReference>
<feature type="transmembrane region" description="Helical" evidence="7">
    <location>
        <begin position="814"/>
        <end position="830"/>
    </location>
</feature>
<dbReference type="EMBL" id="CP142149">
    <property type="protein sequence ID" value="WSE33566.1"/>
    <property type="molecule type" value="Genomic_DNA"/>
</dbReference>
<dbReference type="Proteomes" id="UP001330812">
    <property type="component" value="Chromosome"/>
</dbReference>
<reference evidence="10 11" key="1">
    <citation type="journal article" date="2015" name="Int. J. Syst. Evol. Microbiol.">
        <title>Amycolatopsis rhabdoformis sp. nov., an actinomycete isolated from a tropical forest soil.</title>
        <authorList>
            <person name="Souza W.R."/>
            <person name="Silva R.E."/>
            <person name="Goodfellow M."/>
            <person name="Busarakam K."/>
            <person name="Figueiro F.S."/>
            <person name="Ferreira D."/>
            <person name="Rodrigues-Filho E."/>
            <person name="Moraes L.A.B."/>
            <person name="Zucchi T.D."/>
        </authorList>
    </citation>
    <scope>NUCLEOTIDE SEQUENCE [LARGE SCALE GENOMIC DNA]</scope>
    <source>
        <strain evidence="10 11">NCIMB 14900</strain>
    </source>
</reference>
<dbReference type="Gene3D" id="3.40.50.300">
    <property type="entry name" value="P-loop containing nucleotide triphosphate hydrolases"/>
    <property type="match status" value="1"/>
</dbReference>
<dbReference type="SUPFAM" id="SSF52540">
    <property type="entry name" value="P-loop containing nucleoside triphosphate hydrolases"/>
    <property type="match status" value="1"/>
</dbReference>
<dbReference type="InterPro" id="IPR001867">
    <property type="entry name" value="OmpR/PhoB-type_DNA-bd"/>
</dbReference>
<evidence type="ECO:0000259" key="8">
    <source>
        <dbReference type="PROSITE" id="PS50837"/>
    </source>
</evidence>
<feature type="transmembrane region" description="Helical" evidence="7">
    <location>
        <begin position="789"/>
        <end position="807"/>
    </location>
</feature>
<protein>
    <submittedName>
        <fullName evidence="10">BTAD domain-containing putative transcriptional regulator</fullName>
    </submittedName>
</protein>
<feature type="domain" description="NACHT" evidence="8">
    <location>
        <begin position="339"/>
        <end position="445"/>
    </location>
</feature>
<dbReference type="Pfam" id="PF00486">
    <property type="entry name" value="Trans_reg_C"/>
    <property type="match status" value="1"/>
</dbReference>